<feature type="non-terminal residue" evidence="1">
    <location>
        <position position="1"/>
    </location>
</feature>
<keyword evidence="2" id="KW-1185">Reference proteome</keyword>
<dbReference type="Proteomes" id="UP000004986">
    <property type="component" value="Unassembled WGS sequence"/>
</dbReference>
<gene>
    <name evidence="1" type="ORF">PSYPI_49307</name>
</gene>
<proteinExistence type="predicted"/>
<name>F3GSE0_PSESJ</name>
<organism evidence="1 2">
    <name type="scientific">Pseudomonas syringae pv. pisi str. 1704B</name>
    <dbReference type="NCBI Taxonomy" id="629263"/>
    <lineage>
        <taxon>Bacteria</taxon>
        <taxon>Pseudomonadati</taxon>
        <taxon>Pseudomonadota</taxon>
        <taxon>Gammaproteobacteria</taxon>
        <taxon>Pseudomonadales</taxon>
        <taxon>Pseudomonadaceae</taxon>
        <taxon>Pseudomonas</taxon>
        <taxon>Pseudomonas syringae</taxon>
    </lineage>
</organism>
<dbReference type="HOGENOM" id="CLU_3379044_0_0_6"/>
<reference evidence="1 2" key="1">
    <citation type="journal article" date="2011" name="PLoS Pathog.">
        <title>Dynamic evolution of pathogenicity revealed by sequencing and comparative genomics of 19 Pseudomonas syringae isolates.</title>
        <authorList>
            <person name="Baltrus D.A."/>
            <person name="Nishimura M.T."/>
            <person name="Romanchuk A."/>
            <person name="Chang J.H."/>
            <person name="Mukhtar M.S."/>
            <person name="Cherkis K."/>
            <person name="Roach J."/>
            <person name="Grant S.R."/>
            <person name="Jones C.D."/>
            <person name="Dangl J.L."/>
        </authorList>
    </citation>
    <scope>NUCLEOTIDE SEQUENCE [LARGE SCALE GENOMIC DNA]</scope>
    <source>
        <strain evidence="1 2">1704B</strain>
    </source>
</reference>
<comment type="caution">
    <text evidence="1">The sequence shown here is derived from an EMBL/GenBank/DDBJ whole genome shotgun (WGS) entry which is preliminary data.</text>
</comment>
<dbReference type="Gene3D" id="1.10.1420.10">
    <property type="match status" value="1"/>
</dbReference>
<sequence>RPRDLARLRDALSALPELQQAMTDLDAPHITQL</sequence>
<evidence type="ECO:0000313" key="1">
    <source>
        <dbReference type="EMBL" id="EGH49993.1"/>
    </source>
</evidence>
<dbReference type="EMBL" id="AEAI01005002">
    <property type="protein sequence ID" value="EGH49993.1"/>
    <property type="molecule type" value="Genomic_DNA"/>
</dbReference>
<protein>
    <submittedName>
        <fullName evidence="1">Uncharacterized protein</fullName>
    </submittedName>
</protein>
<feature type="non-terminal residue" evidence="1">
    <location>
        <position position="33"/>
    </location>
</feature>
<evidence type="ECO:0000313" key="2">
    <source>
        <dbReference type="Proteomes" id="UP000004986"/>
    </source>
</evidence>
<dbReference type="BioCyc" id="PSYR629263:G11X0-9150-MONOMER"/>
<accession>F3GSE0</accession>
<dbReference type="AlphaFoldDB" id="F3GSE0"/>